<organism evidence="1 2">
    <name type="scientific">Tenacibaculum tangerinum</name>
    <dbReference type="NCBI Taxonomy" id="3038772"/>
    <lineage>
        <taxon>Bacteria</taxon>
        <taxon>Pseudomonadati</taxon>
        <taxon>Bacteroidota</taxon>
        <taxon>Flavobacteriia</taxon>
        <taxon>Flavobacteriales</taxon>
        <taxon>Flavobacteriaceae</taxon>
        <taxon>Tenacibaculum</taxon>
    </lineage>
</organism>
<evidence type="ECO:0000313" key="1">
    <source>
        <dbReference type="EMBL" id="WGH76872.1"/>
    </source>
</evidence>
<name>A0ABY8L644_9FLAO</name>
<reference evidence="1 2" key="1">
    <citation type="submission" date="2023-04" db="EMBL/GenBank/DDBJ databases">
        <title>Tenacibaculum tangerinum sp. nov., isolated from sea tidal flat of South Korea.</title>
        <authorList>
            <person name="Lee S.H."/>
            <person name="Kim J.-J."/>
        </authorList>
    </citation>
    <scope>NUCLEOTIDE SEQUENCE [LARGE SCALE GENOMIC DNA]</scope>
    <source>
        <strain evidence="1 2">GRR-S3-23</strain>
    </source>
</reference>
<accession>A0ABY8L644</accession>
<keyword evidence="2" id="KW-1185">Reference proteome</keyword>
<sequence length="72" mass="7814">MKKSILNLGKTLNKVEQKRVQGGMVILRCSSGNCYSDNWVSGGTSEGDTCAVLFGYGDYCRGVINNNECCIN</sequence>
<dbReference type="EMBL" id="CP122539">
    <property type="protein sequence ID" value="WGH76872.1"/>
    <property type="molecule type" value="Genomic_DNA"/>
</dbReference>
<protein>
    <recommendedName>
        <fullName evidence="3">Natural product</fullName>
    </recommendedName>
</protein>
<evidence type="ECO:0000313" key="2">
    <source>
        <dbReference type="Proteomes" id="UP001232001"/>
    </source>
</evidence>
<proteinExistence type="predicted"/>
<dbReference type="Proteomes" id="UP001232001">
    <property type="component" value="Chromosome"/>
</dbReference>
<dbReference type="RefSeq" id="WP_279652732.1">
    <property type="nucleotide sequence ID" value="NZ_CP122539.1"/>
</dbReference>
<evidence type="ECO:0008006" key="3">
    <source>
        <dbReference type="Google" id="ProtNLM"/>
    </source>
</evidence>
<gene>
    <name evidence="1" type="ORF">P8625_06940</name>
</gene>